<dbReference type="EMBL" id="BCMG01000003">
    <property type="protein sequence ID" value="GAX00656.1"/>
    <property type="molecule type" value="Genomic_DNA"/>
</dbReference>
<dbReference type="OrthoDB" id="2321102at2"/>
<proteinExistence type="predicted"/>
<gene>
    <name evidence="3" type="ORF">IWT126_00671</name>
</gene>
<keyword evidence="4" id="KW-1185">Reference proteome</keyword>
<evidence type="ECO:0000259" key="2">
    <source>
        <dbReference type="Pfam" id="PF13349"/>
    </source>
</evidence>
<evidence type="ECO:0000256" key="1">
    <source>
        <dbReference type="SAM" id="MobiDB-lite"/>
    </source>
</evidence>
<evidence type="ECO:0000313" key="4">
    <source>
        <dbReference type="Proteomes" id="UP000198402"/>
    </source>
</evidence>
<dbReference type="Proteomes" id="UP000198402">
    <property type="component" value="Unassembled WGS sequence"/>
</dbReference>
<dbReference type="Pfam" id="PF13349">
    <property type="entry name" value="DUF4097"/>
    <property type="match status" value="1"/>
</dbReference>
<organism evidence="3 4">
    <name type="scientific">Secundilactobacillus silagei JCM 19001</name>
    <dbReference type="NCBI Taxonomy" id="1302250"/>
    <lineage>
        <taxon>Bacteria</taxon>
        <taxon>Bacillati</taxon>
        <taxon>Bacillota</taxon>
        <taxon>Bacilli</taxon>
        <taxon>Lactobacillales</taxon>
        <taxon>Lactobacillaceae</taxon>
        <taxon>Secundilactobacillus</taxon>
    </lineage>
</organism>
<reference evidence="3 4" key="1">
    <citation type="submission" date="2015-11" db="EMBL/GenBank/DDBJ databases">
        <title>Draft genome sequences of new species of the genus Lactobacillus isolated from orchardgrass silage.</title>
        <authorList>
            <person name="Tohno M."/>
            <person name="Tanizawa Y."/>
            <person name="Arita M."/>
        </authorList>
    </citation>
    <scope>NUCLEOTIDE SEQUENCE [LARGE SCALE GENOMIC DNA]</scope>
    <source>
        <strain evidence="3 4">IWT126</strain>
    </source>
</reference>
<evidence type="ECO:0000313" key="3">
    <source>
        <dbReference type="EMBL" id="GAX00656.1"/>
    </source>
</evidence>
<dbReference type="RefSeq" id="WP_089136307.1">
    <property type="nucleotide sequence ID" value="NZ_BCMG01000003.1"/>
</dbReference>
<dbReference type="STRING" id="1302250.GCA_001313225_02540"/>
<feature type="region of interest" description="Disordered" evidence="1">
    <location>
        <begin position="289"/>
        <end position="308"/>
    </location>
</feature>
<protein>
    <recommendedName>
        <fullName evidence="2">DUF4097 domain-containing protein</fullName>
    </recommendedName>
</protein>
<feature type="domain" description="DUF4097" evidence="2">
    <location>
        <begin position="64"/>
        <end position="307"/>
    </location>
</feature>
<comment type="caution">
    <text evidence="3">The sequence shown here is derived from an EMBL/GenBank/DDBJ whole genome shotgun (WGS) entry which is preliminary data.</text>
</comment>
<sequence>MKKTFFTGILILIIGGIMLAIGVGRGGIKSIYWDDGLKTDEKMVTTRQIKRVDTIKVAGSNYGPVSIHRGNAAKVMVHANKSNDIKTKVTGKQLTVSGKSSTSFMNFDDHRGTTVEITVPKNTQIKSIDHGGNTNVNVADLTVQTLRSTGNGDLNLANVKVLNTLNVPDRNYGDTTMNNVTFDKGLNINAAGDVTIRNSRFVKADSRIRSTDGDVNLSNNRWRNLTITSSNGDLNLEDQIVKTTLTAETADGDLTARIMPHAGMGIHASSPNGDTSIYGKTQRNYGQAKATGQQFQLRSSNGDVTVTR</sequence>
<accession>A0A1Z5IG46</accession>
<name>A0A1Z5IG46_9LACO</name>
<dbReference type="InterPro" id="IPR025164">
    <property type="entry name" value="Toastrack_DUF4097"/>
</dbReference>
<dbReference type="AlphaFoldDB" id="A0A1Z5IG46"/>
<dbReference type="Gene3D" id="2.160.20.120">
    <property type="match status" value="1"/>
</dbReference>